<keyword evidence="1" id="KW-0732">Signal</keyword>
<feature type="signal peptide" evidence="1">
    <location>
        <begin position="1"/>
        <end position="25"/>
    </location>
</feature>
<keyword evidence="3" id="KW-1185">Reference proteome</keyword>
<reference evidence="2 3" key="1">
    <citation type="submission" date="2024-01" db="EMBL/GenBank/DDBJ databases">
        <title>Uliginosibacterium soil sp. nov.</title>
        <authorList>
            <person name="Lv Y."/>
        </authorList>
    </citation>
    <scope>NUCLEOTIDE SEQUENCE [LARGE SCALE GENOMIC DNA]</scope>
    <source>
        <strain evidence="2 3">H3</strain>
    </source>
</reference>
<comment type="caution">
    <text evidence="2">The sequence shown here is derived from an EMBL/GenBank/DDBJ whole genome shotgun (WGS) entry which is preliminary data.</text>
</comment>
<sequence>MKLSRRTTKSVQVACVLSLAGFSLVLGGCASNSKEYRSEVTDASRTKSLEVPPDLVAPTRDDRLQVPVDARRATTTASSINNAPKPEVQAALAASPDRMGKARIERAGGERWLVMPGTPQVVWPQLRKFWEDLGFTIKMDSPQLYVMETDWAEKRGKDGSTFLGNMSLLRVFISGAERDKFRTRLETSNEPGQVEVYVSHRALEEADLQYANQQVGWVSKPGDPGLELEMLRRMMVMFGSTEEQAKLAVAAPAATPDKARLATAVDGAPVLNVDDVIDRTWRQVGLALDRVGMVVEDRDRAKSIYFVRYITDEDLGKKKDSSWFSWMAFWRSDDKLSDTDQFRIVVQADGQKTTVRVQNKAGAPASPASSKQILTLLYNELK</sequence>
<dbReference type="EMBL" id="JAYXHS010000003">
    <property type="protein sequence ID" value="MEC5387180.1"/>
    <property type="molecule type" value="Genomic_DNA"/>
</dbReference>
<accession>A0ABU6K857</accession>
<organism evidence="2 3">
    <name type="scientific">Uliginosibacterium silvisoli</name>
    <dbReference type="NCBI Taxonomy" id="3114758"/>
    <lineage>
        <taxon>Bacteria</taxon>
        <taxon>Pseudomonadati</taxon>
        <taxon>Pseudomonadota</taxon>
        <taxon>Betaproteobacteria</taxon>
        <taxon>Rhodocyclales</taxon>
        <taxon>Zoogloeaceae</taxon>
        <taxon>Uliginosibacterium</taxon>
    </lineage>
</organism>
<dbReference type="RefSeq" id="WP_327600157.1">
    <property type="nucleotide sequence ID" value="NZ_JAYXHS010000003.1"/>
</dbReference>
<dbReference type="Pfam" id="PF06804">
    <property type="entry name" value="Lipoprotein_18"/>
    <property type="match status" value="1"/>
</dbReference>
<gene>
    <name evidence="2" type="primary">bamC</name>
    <name evidence="2" type="ORF">VVD49_15735</name>
</gene>
<name>A0ABU6K857_9RHOO</name>
<proteinExistence type="predicted"/>
<evidence type="ECO:0000313" key="2">
    <source>
        <dbReference type="EMBL" id="MEC5387180.1"/>
    </source>
</evidence>
<dbReference type="Gene3D" id="3.30.310.170">
    <property type="entry name" value="Outer membrane protein assembly factor BamC"/>
    <property type="match status" value="1"/>
</dbReference>
<dbReference type="Proteomes" id="UP001331561">
    <property type="component" value="Unassembled WGS sequence"/>
</dbReference>
<dbReference type="InterPro" id="IPR010653">
    <property type="entry name" value="NlpB/DapX"/>
</dbReference>
<evidence type="ECO:0000313" key="3">
    <source>
        <dbReference type="Proteomes" id="UP001331561"/>
    </source>
</evidence>
<protein>
    <submittedName>
        <fullName evidence="2">Outer membrane protein assembly factor BamC</fullName>
    </submittedName>
</protein>
<dbReference type="PROSITE" id="PS51257">
    <property type="entry name" value="PROKAR_LIPOPROTEIN"/>
    <property type="match status" value="1"/>
</dbReference>
<evidence type="ECO:0000256" key="1">
    <source>
        <dbReference type="SAM" id="SignalP"/>
    </source>
</evidence>
<feature type="chain" id="PRO_5047023790" evidence="1">
    <location>
        <begin position="26"/>
        <end position="382"/>
    </location>
</feature>
<dbReference type="InterPro" id="IPR042268">
    <property type="entry name" value="BamC_C"/>
</dbReference>